<dbReference type="WBParaSite" id="SSTP_0000317400.1">
    <property type="protein sequence ID" value="SSTP_0000317400.1"/>
    <property type="gene ID" value="SSTP_0000317400"/>
</dbReference>
<dbReference type="PANTHER" id="PTHR11741:SF0">
    <property type="entry name" value="ELONGATION FACTOR TS, MITOCHONDRIAL"/>
    <property type="match status" value="1"/>
</dbReference>
<protein>
    <recommendedName>
        <fullName evidence="4">Elongation factor Ts, mitochondrial</fullName>
        <shortName evidence="4">EF-Ts</shortName>
        <shortName evidence="4">EF-TsMt</shortName>
    </recommendedName>
</protein>
<comment type="similarity">
    <text evidence="1 4">Belongs to the EF-Ts family.</text>
</comment>
<keyword evidence="2 4" id="KW-0251">Elongation factor</keyword>
<sequence>MVRMPFNFSFRRNKKKEKDDNDRKCNIDGKEIKKIVFPSERRKLNHMTPADFRGKLDDDMEKSVENCRMSQFPNEEKIFIHGVLILPEMNNEGTLMYAAKLKKFYNHNTTINNKEIDKALQKLEKTKELFEEKSKSLDNKMFRVSGFVSKYAIRSFSTAAPSTGASSMTPTKKALMKLRRITGYSYVNCRKAVDKFGPDNIEEATAWLRELARKEGWAKAAKLSNKKTAEGLLSISTKGNVGAVVELNCQTDFVARGDDFKNLITNLTEAILNHAKTISTTINIPKGEVITVPVVADEIKMSNGVSISEAIALTVGKLGENITTPVMNMIFAEEGVNVSGHSHPKEKINNCEVGRFISVVGIKRDPTKDISFPSEKLGEQICQHIIGMRPESLGEPPKEGEGIKVESKESQQEEKQGEDDLNSYDNTPTTSLSEDETGLLRQQFMLNPSQSVFSYMEGHGAQIINYLRMEVGEKSIE</sequence>
<dbReference type="PANTHER" id="PTHR11741">
    <property type="entry name" value="ELONGATION FACTOR TS"/>
    <property type="match status" value="1"/>
</dbReference>
<feature type="region of interest" description="Disordered" evidence="6">
    <location>
        <begin position="388"/>
        <end position="433"/>
    </location>
</feature>
<feature type="compositionally biased region" description="Polar residues" evidence="6">
    <location>
        <begin position="423"/>
        <end position="432"/>
    </location>
</feature>
<dbReference type="GO" id="GO:0005739">
    <property type="term" value="C:mitochondrion"/>
    <property type="evidence" value="ECO:0007669"/>
    <property type="project" value="UniProtKB-SubCell"/>
</dbReference>
<evidence type="ECO:0000313" key="9">
    <source>
        <dbReference type="WBParaSite" id="SSTP_0000317400.1"/>
    </source>
</evidence>
<dbReference type="InterPro" id="IPR036402">
    <property type="entry name" value="EF-Ts_dimer_sf"/>
</dbReference>
<evidence type="ECO:0000313" key="8">
    <source>
        <dbReference type="Proteomes" id="UP000035681"/>
    </source>
</evidence>
<keyword evidence="5" id="KW-0175">Coiled coil</keyword>
<accession>A0A0K0E112</accession>
<dbReference type="InterPro" id="IPR009060">
    <property type="entry name" value="UBA-like_sf"/>
</dbReference>
<dbReference type="Pfam" id="PF00889">
    <property type="entry name" value="EF_TS"/>
    <property type="match status" value="1"/>
</dbReference>
<evidence type="ECO:0000256" key="5">
    <source>
        <dbReference type="SAM" id="Coils"/>
    </source>
</evidence>
<evidence type="ECO:0000259" key="7">
    <source>
        <dbReference type="Pfam" id="PF00889"/>
    </source>
</evidence>
<dbReference type="SUPFAM" id="SSF46934">
    <property type="entry name" value="UBA-like"/>
    <property type="match status" value="1"/>
</dbReference>
<dbReference type="SUPFAM" id="SSF54713">
    <property type="entry name" value="Elongation factor Ts (EF-Ts), dimerisation domain"/>
    <property type="match status" value="1"/>
</dbReference>
<comment type="function">
    <text evidence="4">Associates with the EF-Tu.GDP complex and induces the exchange of GDP to GTP. It remains bound to the aminoacyl-tRNA.EF-Tu.GTP complex up to the GTP hydrolysis stage on the ribosome.</text>
</comment>
<dbReference type="Proteomes" id="UP000035681">
    <property type="component" value="Unplaced"/>
</dbReference>
<feature type="domain" description="Translation elongation factor EFTs/EF1B dimerisation" evidence="7">
    <location>
        <begin position="242"/>
        <end position="473"/>
    </location>
</feature>
<feature type="coiled-coil region" evidence="5">
    <location>
        <begin position="113"/>
        <end position="140"/>
    </location>
</feature>
<comment type="subcellular location">
    <subcellularLocation>
        <location evidence="4">Mitochondrion</location>
    </subcellularLocation>
</comment>
<keyword evidence="3 4" id="KW-0648">Protein biosynthesis</keyword>
<evidence type="ECO:0000256" key="4">
    <source>
        <dbReference type="HAMAP-Rule" id="MF_03135"/>
    </source>
</evidence>
<dbReference type="Gene3D" id="1.10.8.10">
    <property type="entry name" value="DNA helicase RuvA subunit, C-terminal domain"/>
    <property type="match status" value="1"/>
</dbReference>
<dbReference type="AlphaFoldDB" id="A0A0K0E112"/>
<evidence type="ECO:0000256" key="6">
    <source>
        <dbReference type="SAM" id="MobiDB-lite"/>
    </source>
</evidence>
<reference evidence="9" key="1">
    <citation type="submission" date="2015-08" db="UniProtKB">
        <authorList>
            <consortium name="WormBaseParasite"/>
        </authorList>
    </citation>
    <scope>IDENTIFICATION</scope>
</reference>
<evidence type="ECO:0000256" key="3">
    <source>
        <dbReference type="ARBA" id="ARBA00022917"/>
    </source>
</evidence>
<organism evidence="9">
    <name type="scientific">Strongyloides stercoralis</name>
    <name type="common">Threadworm</name>
    <dbReference type="NCBI Taxonomy" id="6248"/>
    <lineage>
        <taxon>Eukaryota</taxon>
        <taxon>Metazoa</taxon>
        <taxon>Ecdysozoa</taxon>
        <taxon>Nematoda</taxon>
        <taxon>Chromadorea</taxon>
        <taxon>Rhabditida</taxon>
        <taxon>Tylenchina</taxon>
        <taxon>Panagrolaimomorpha</taxon>
        <taxon>Strongyloidoidea</taxon>
        <taxon>Strongyloididae</taxon>
        <taxon>Strongyloides</taxon>
    </lineage>
</organism>
<feature type="compositionally biased region" description="Basic and acidic residues" evidence="6">
    <location>
        <begin position="396"/>
        <end position="415"/>
    </location>
</feature>
<dbReference type="InterPro" id="IPR014039">
    <property type="entry name" value="Transl_elong_EFTs/EF1B_dimer"/>
</dbReference>
<dbReference type="Pfam" id="PF25025">
    <property type="entry name" value="EF-Ts_N"/>
    <property type="match status" value="1"/>
</dbReference>
<keyword evidence="4" id="KW-0496">Mitochondrion</keyword>
<evidence type="ECO:0000256" key="2">
    <source>
        <dbReference type="ARBA" id="ARBA00022768"/>
    </source>
</evidence>
<dbReference type="WBParaSite" id="TCONS_00002253.p1">
    <property type="protein sequence ID" value="TCONS_00002253.p1"/>
    <property type="gene ID" value="XLOC_002123"/>
</dbReference>
<dbReference type="InterPro" id="IPR001816">
    <property type="entry name" value="Transl_elong_EFTs/EF1B"/>
</dbReference>
<dbReference type="GO" id="GO:0003746">
    <property type="term" value="F:translation elongation factor activity"/>
    <property type="evidence" value="ECO:0007669"/>
    <property type="project" value="UniProtKB-UniRule"/>
</dbReference>
<name>A0A0K0E112_STRER</name>
<dbReference type="PROSITE" id="PS01127">
    <property type="entry name" value="EF_TS_2"/>
    <property type="match status" value="1"/>
</dbReference>
<keyword evidence="8" id="KW-1185">Reference proteome</keyword>
<evidence type="ECO:0000256" key="1">
    <source>
        <dbReference type="ARBA" id="ARBA00005532"/>
    </source>
</evidence>
<dbReference type="HAMAP" id="MF_00050">
    <property type="entry name" value="EF_Ts"/>
    <property type="match status" value="1"/>
</dbReference>
<dbReference type="InterPro" id="IPR018101">
    <property type="entry name" value="Transl_elong_Ts_CS"/>
</dbReference>
<dbReference type="GO" id="GO:0070125">
    <property type="term" value="P:mitochondrial translational elongation"/>
    <property type="evidence" value="ECO:0007669"/>
    <property type="project" value="TreeGrafter"/>
</dbReference>
<dbReference type="STRING" id="6248.A0A0K0E112"/>
<dbReference type="Gene3D" id="3.30.479.20">
    <property type="entry name" value="Elongation factor Ts, dimerisation domain"/>
    <property type="match status" value="2"/>
</dbReference>
<proteinExistence type="inferred from homology"/>